<dbReference type="SUPFAM" id="SSF46894">
    <property type="entry name" value="C-terminal effector domain of the bipartite response regulators"/>
    <property type="match status" value="1"/>
</dbReference>
<feature type="domain" description="Response regulatory" evidence="8">
    <location>
        <begin position="4"/>
        <end position="121"/>
    </location>
</feature>
<evidence type="ECO:0000256" key="3">
    <source>
        <dbReference type="ARBA" id="ARBA00023015"/>
    </source>
</evidence>
<keyword evidence="3" id="KW-0805">Transcription regulation</keyword>
<dbReference type="InterPro" id="IPR039420">
    <property type="entry name" value="WalR-like"/>
</dbReference>
<keyword evidence="4 7" id="KW-0238">DNA-binding</keyword>
<dbReference type="CDD" id="cd00383">
    <property type="entry name" value="trans_reg_C"/>
    <property type="match status" value="1"/>
</dbReference>
<evidence type="ECO:0000256" key="4">
    <source>
        <dbReference type="ARBA" id="ARBA00023125"/>
    </source>
</evidence>
<dbReference type="Pfam" id="PF00072">
    <property type="entry name" value="Response_reg"/>
    <property type="match status" value="1"/>
</dbReference>
<dbReference type="GO" id="GO:0032993">
    <property type="term" value="C:protein-DNA complex"/>
    <property type="evidence" value="ECO:0007669"/>
    <property type="project" value="TreeGrafter"/>
</dbReference>
<sequence>MGGVILCIDDDKDLLDLLELNLNATLGQSGFETVGCLNTQIAWRFIEKECIAFILMDKNLAADDGLQFAKQLKDSGYDIPIIFLSALSTPFDKISALEYADDYITKPFDFDEVIARIFAVLRRYSKNINQKVIKYKGIALNKHTKELCIDNLEITLSPLEARIMFYFIKNGGQILTRSFLLNKAWGDEKKYHENSVNVAIKRLRKKIEKETNVIKIKSIRGRGYKLC</sequence>
<evidence type="ECO:0000256" key="1">
    <source>
        <dbReference type="ARBA" id="ARBA00022553"/>
    </source>
</evidence>
<dbReference type="EMBL" id="UGJE01000002">
    <property type="protein sequence ID" value="STQ86583.1"/>
    <property type="molecule type" value="Genomic_DNA"/>
</dbReference>
<dbReference type="Pfam" id="PF00486">
    <property type="entry name" value="Trans_reg_C"/>
    <property type="match status" value="1"/>
</dbReference>
<dbReference type="GO" id="GO:0000976">
    <property type="term" value="F:transcription cis-regulatory region binding"/>
    <property type="evidence" value="ECO:0007669"/>
    <property type="project" value="TreeGrafter"/>
</dbReference>
<keyword evidence="2" id="KW-0902">Two-component regulatory system</keyword>
<dbReference type="RefSeq" id="WP_034556612.1">
    <property type="nucleotide sequence ID" value="NZ_FZML01000003.1"/>
</dbReference>
<dbReference type="OrthoDB" id="9802426at2"/>
<keyword evidence="1 6" id="KW-0597">Phosphoprotein</keyword>
<keyword evidence="5" id="KW-0804">Transcription</keyword>
<dbReference type="InterPro" id="IPR011006">
    <property type="entry name" value="CheY-like_superfamily"/>
</dbReference>
<dbReference type="STRING" id="216.LS73_00095"/>
<dbReference type="Gene3D" id="1.10.10.10">
    <property type="entry name" value="Winged helix-like DNA-binding domain superfamily/Winged helix DNA-binding domain"/>
    <property type="match status" value="1"/>
</dbReference>
<evidence type="ECO:0000313" key="11">
    <source>
        <dbReference type="EMBL" id="TLE00739.1"/>
    </source>
</evidence>
<proteinExistence type="predicted"/>
<dbReference type="Proteomes" id="UP000255139">
    <property type="component" value="Unassembled WGS sequence"/>
</dbReference>
<keyword evidence="13" id="KW-1185">Reference proteome</keyword>
<accession>A0A099U009</accession>
<dbReference type="PANTHER" id="PTHR48111:SF1">
    <property type="entry name" value="TWO-COMPONENT RESPONSE REGULATOR ORR33"/>
    <property type="match status" value="1"/>
</dbReference>
<dbReference type="Proteomes" id="UP000029922">
    <property type="component" value="Unassembled WGS sequence"/>
</dbReference>
<dbReference type="InterPro" id="IPR016032">
    <property type="entry name" value="Sig_transdc_resp-reg_C-effctor"/>
</dbReference>
<dbReference type="SMART" id="SM00862">
    <property type="entry name" value="Trans_reg_C"/>
    <property type="match status" value="1"/>
</dbReference>
<protein>
    <submittedName>
        <fullName evidence="10">Phosphate regulon response regulator</fullName>
    </submittedName>
    <submittedName>
        <fullName evidence="11">Response regulator transcription factor</fullName>
    </submittedName>
</protein>
<feature type="modified residue" description="4-aspartylphosphate" evidence="6">
    <location>
        <position position="57"/>
    </location>
</feature>
<dbReference type="GO" id="GO:0005829">
    <property type="term" value="C:cytosol"/>
    <property type="evidence" value="ECO:0007669"/>
    <property type="project" value="TreeGrafter"/>
</dbReference>
<reference evidence="11 12" key="1">
    <citation type="journal article" date="2014" name="Genome Announc.">
        <title>Draft genome sequences of eight enterohepatic helicobacter species isolated from both laboratory and wild rodents.</title>
        <authorList>
            <person name="Sheh A."/>
            <person name="Shen Z."/>
            <person name="Fox J.G."/>
        </authorList>
    </citation>
    <scope>NUCLEOTIDE SEQUENCE [LARGE SCALE GENOMIC DNA]</scope>
    <source>
        <strain evidence="11 12">ST1</strain>
    </source>
</reference>
<evidence type="ECO:0000313" key="13">
    <source>
        <dbReference type="Proteomes" id="UP000255139"/>
    </source>
</evidence>
<dbReference type="Gene3D" id="3.40.50.2300">
    <property type="match status" value="1"/>
</dbReference>
<dbReference type="GO" id="GO:0000156">
    <property type="term" value="F:phosphorelay response regulator activity"/>
    <property type="evidence" value="ECO:0007669"/>
    <property type="project" value="TreeGrafter"/>
</dbReference>
<evidence type="ECO:0000256" key="5">
    <source>
        <dbReference type="ARBA" id="ARBA00023163"/>
    </source>
</evidence>
<dbReference type="InterPro" id="IPR001867">
    <property type="entry name" value="OmpR/PhoB-type_DNA-bd"/>
</dbReference>
<dbReference type="PROSITE" id="PS50110">
    <property type="entry name" value="RESPONSE_REGULATORY"/>
    <property type="match status" value="1"/>
</dbReference>
<evidence type="ECO:0000313" key="10">
    <source>
        <dbReference type="EMBL" id="STQ86583.1"/>
    </source>
</evidence>
<dbReference type="Gene3D" id="6.10.250.690">
    <property type="match status" value="1"/>
</dbReference>
<dbReference type="GO" id="GO:0006355">
    <property type="term" value="P:regulation of DNA-templated transcription"/>
    <property type="evidence" value="ECO:0007669"/>
    <property type="project" value="InterPro"/>
</dbReference>
<dbReference type="EMBL" id="JRPD02000005">
    <property type="protein sequence ID" value="TLE00739.1"/>
    <property type="molecule type" value="Genomic_DNA"/>
</dbReference>
<feature type="DNA-binding region" description="OmpR/PhoB-type" evidence="7">
    <location>
        <begin position="130"/>
        <end position="227"/>
    </location>
</feature>
<evidence type="ECO:0000259" key="8">
    <source>
        <dbReference type="PROSITE" id="PS50110"/>
    </source>
</evidence>
<dbReference type="SMART" id="SM00448">
    <property type="entry name" value="REC"/>
    <property type="match status" value="1"/>
</dbReference>
<feature type="domain" description="OmpR/PhoB-type" evidence="9">
    <location>
        <begin position="130"/>
        <end position="227"/>
    </location>
</feature>
<reference evidence="10 13" key="2">
    <citation type="submission" date="2018-06" db="EMBL/GenBank/DDBJ databases">
        <authorList>
            <consortium name="Pathogen Informatics"/>
            <person name="Doyle S."/>
        </authorList>
    </citation>
    <scope>NUCLEOTIDE SEQUENCE [LARGE SCALE GENOMIC DNA]</scope>
    <source>
        <strain evidence="10 13">NCTC12714</strain>
    </source>
</reference>
<evidence type="ECO:0000259" key="9">
    <source>
        <dbReference type="PROSITE" id="PS51755"/>
    </source>
</evidence>
<dbReference type="PROSITE" id="PS51755">
    <property type="entry name" value="OMPR_PHOB"/>
    <property type="match status" value="1"/>
</dbReference>
<dbReference type="SUPFAM" id="SSF52172">
    <property type="entry name" value="CheY-like"/>
    <property type="match status" value="1"/>
</dbReference>
<name>A0A099U009_9HELI</name>
<dbReference type="InterPro" id="IPR036388">
    <property type="entry name" value="WH-like_DNA-bd_sf"/>
</dbReference>
<evidence type="ECO:0000256" key="6">
    <source>
        <dbReference type="PROSITE-ProRule" id="PRU00169"/>
    </source>
</evidence>
<evidence type="ECO:0000313" key="12">
    <source>
        <dbReference type="Proteomes" id="UP000029922"/>
    </source>
</evidence>
<dbReference type="InterPro" id="IPR001789">
    <property type="entry name" value="Sig_transdc_resp-reg_receiver"/>
</dbReference>
<evidence type="ECO:0000256" key="2">
    <source>
        <dbReference type="ARBA" id="ARBA00023012"/>
    </source>
</evidence>
<gene>
    <name evidence="10" type="primary">phoB_1</name>
    <name evidence="11" type="ORF">LS73_003525</name>
    <name evidence="10" type="ORF">NCTC12714_01394</name>
</gene>
<organism evidence="10 13">
    <name type="scientific">Helicobacter muridarum</name>
    <dbReference type="NCBI Taxonomy" id="216"/>
    <lineage>
        <taxon>Bacteria</taxon>
        <taxon>Pseudomonadati</taxon>
        <taxon>Campylobacterota</taxon>
        <taxon>Epsilonproteobacteria</taxon>
        <taxon>Campylobacterales</taxon>
        <taxon>Helicobacteraceae</taxon>
        <taxon>Helicobacter</taxon>
    </lineage>
</organism>
<evidence type="ECO:0000256" key="7">
    <source>
        <dbReference type="PROSITE-ProRule" id="PRU01091"/>
    </source>
</evidence>
<dbReference type="PANTHER" id="PTHR48111">
    <property type="entry name" value="REGULATOR OF RPOS"/>
    <property type="match status" value="1"/>
</dbReference>
<dbReference type="AlphaFoldDB" id="A0A099U009"/>